<reference evidence="2 3" key="1">
    <citation type="submission" date="2020-11" db="EMBL/GenBank/DDBJ databases">
        <title>Sulfur oxidizing isolate from Hospital Hole Sinkhole.</title>
        <authorList>
            <person name="Scott K.M."/>
        </authorList>
    </citation>
    <scope>NUCLEOTIDE SEQUENCE [LARGE SCALE GENOMIC DNA]</scope>
    <source>
        <strain evidence="2 3">HH1</strain>
    </source>
</reference>
<evidence type="ECO:0000259" key="1">
    <source>
        <dbReference type="Pfam" id="PF13676"/>
    </source>
</evidence>
<dbReference type="Proteomes" id="UP001193680">
    <property type="component" value="Unassembled WGS sequence"/>
</dbReference>
<name>A0ABS0C2S8_9GAMM</name>
<organism evidence="2 3">
    <name type="scientific">Thiomicrorhabdus heinhorstiae</name>
    <dbReference type="NCBI Taxonomy" id="2748010"/>
    <lineage>
        <taxon>Bacteria</taxon>
        <taxon>Pseudomonadati</taxon>
        <taxon>Pseudomonadota</taxon>
        <taxon>Gammaproteobacteria</taxon>
        <taxon>Thiotrichales</taxon>
        <taxon>Piscirickettsiaceae</taxon>
        <taxon>Thiomicrorhabdus</taxon>
    </lineage>
</organism>
<keyword evidence="3" id="KW-1185">Reference proteome</keyword>
<proteinExistence type="predicted"/>
<dbReference type="Pfam" id="PF13676">
    <property type="entry name" value="TIR_2"/>
    <property type="match status" value="1"/>
</dbReference>
<dbReference type="InterPro" id="IPR035897">
    <property type="entry name" value="Toll_tir_struct_dom_sf"/>
</dbReference>
<accession>A0ABS0C2S8</accession>
<dbReference type="SUPFAM" id="SSF52200">
    <property type="entry name" value="Toll/Interleukin receptor TIR domain"/>
    <property type="match status" value="1"/>
</dbReference>
<comment type="caution">
    <text evidence="2">The sequence shown here is derived from an EMBL/GenBank/DDBJ whole genome shotgun (WGS) entry which is preliminary data.</text>
</comment>
<evidence type="ECO:0000313" key="2">
    <source>
        <dbReference type="EMBL" id="MBF6058592.1"/>
    </source>
</evidence>
<dbReference type="InterPro" id="IPR000157">
    <property type="entry name" value="TIR_dom"/>
</dbReference>
<evidence type="ECO:0000313" key="3">
    <source>
        <dbReference type="Proteomes" id="UP001193680"/>
    </source>
</evidence>
<sequence>MATKVFISWSGDLSNKLADAVRQWLPGVLQFVKPYFTPSDIEKGTKWASGIAGELESSDIGIICLTKENLTKPWILFESGALSKNLENSRVCTLLFGIDSTDLKGPLTTFQTTRFEKSDFKKLVKTINNTGGDNKLEDNVLEQVFEMWWEKLENQISEILRNHQDSEETEHRSERDILEEILELSRLGARRRSSRLEMPPDVLMDLAESAMELQHVVEREGSKRAYMALRRMQKPLEYLMRRSDYPEVYERYRMMRNEMRHRVMPEEVDSGDES</sequence>
<protein>
    <submittedName>
        <fullName evidence="2">Toll/interleukin-1 receptor domain-containing protein</fullName>
    </submittedName>
</protein>
<dbReference type="Gene3D" id="3.40.50.10140">
    <property type="entry name" value="Toll/interleukin-1 receptor homology (TIR) domain"/>
    <property type="match status" value="1"/>
</dbReference>
<dbReference type="RefSeq" id="WP_185978733.1">
    <property type="nucleotide sequence ID" value="NZ_JACBGI020000021.1"/>
</dbReference>
<dbReference type="EMBL" id="JACBGI020000021">
    <property type="protein sequence ID" value="MBF6058592.1"/>
    <property type="molecule type" value="Genomic_DNA"/>
</dbReference>
<gene>
    <name evidence="2" type="ORF">H8792_009590</name>
</gene>
<keyword evidence="2" id="KW-0675">Receptor</keyword>
<feature type="domain" description="TIR" evidence="1">
    <location>
        <begin position="5"/>
        <end position="120"/>
    </location>
</feature>